<evidence type="ECO:0000313" key="5">
    <source>
        <dbReference type="EMBL" id="PJG41641.1"/>
    </source>
</evidence>
<dbReference type="EMBL" id="PNXT01000001">
    <property type="protein sequence ID" value="PTX89306.1"/>
    <property type="molecule type" value="Genomic_DNA"/>
</dbReference>
<evidence type="ECO:0000256" key="3">
    <source>
        <dbReference type="ARBA" id="ARBA00023163"/>
    </source>
</evidence>
<reference evidence="5 10" key="2">
    <citation type="submission" date="2017-07" db="EMBL/GenBank/DDBJ databases">
        <title>Draft genome sequence of Enterobacter cloacae ST128, a clinical strain coproducing KPC-2 and NDM-1 carbapenemases.</title>
        <authorList>
            <person name="Li X."/>
        </authorList>
    </citation>
    <scope>NUCLEOTIDE SEQUENCE [LARGE SCALE GENOMIC DNA]</scope>
    <source>
        <strain evidence="5 10">HBY</strain>
    </source>
</reference>
<dbReference type="EMBL" id="FKEV01000003">
    <property type="protein sequence ID" value="SAD87126.1"/>
    <property type="molecule type" value="Genomic_DNA"/>
</dbReference>
<accession>A0A0F1Z367</accession>
<dbReference type="PROSITE" id="PS50932">
    <property type="entry name" value="HTH_LACI_2"/>
    <property type="match status" value="1"/>
</dbReference>
<evidence type="ECO:0000313" key="12">
    <source>
        <dbReference type="Proteomes" id="UP000322612"/>
    </source>
</evidence>
<evidence type="ECO:0000259" key="4">
    <source>
        <dbReference type="PROSITE" id="PS50932"/>
    </source>
</evidence>
<dbReference type="CDD" id="cd01575">
    <property type="entry name" value="PBP1_GntR"/>
    <property type="match status" value="1"/>
</dbReference>
<keyword evidence="3" id="KW-0804">Transcription</keyword>
<gene>
    <name evidence="7" type="primary">gntR_1</name>
    <name evidence="6" type="ORF">C1O12_13315</name>
    <name evidence="5" type="ORF">CGZ54_02680</name>
    <name evidence="8" type="ORF">FZC81_04020</name>
    <name evidence="7" type="ORF">SAMEA2273187_01255</name>
</gene>
<dbReference type="EMBL" id="NMVR01000002">
    <property type="protein sequence ID" value="PJG41641.1"/>
    <property type="molecule type" value="Genomic_DNA"/>
</dbReference>
<reference evidence="7 9" key="1">
    <citation type="submission" date="2016-03" db="EMBL/GenBank/DDBJ databases">
        <authorList>
            <consortium name="Pathogen Informatics"/>
        </authorList>
    </citation>
    <scope>NUCLEOTIDE SEQUENCE [LARGE SCALE GENOMIC DNA]</scope>
    <source>
        <strain evidence="7">E552</strain>
        <strain evidence="9">e552</strain>
    </source>
</reference>
<dbReference type="GO" id="GO:0003700">
    <property type="term" value="F:DNA-binding transcription factor activity"/>
    <property type="evidence" value="ECO:0007669"/>
    <property type="project" value="TreeGrafter"/>
</dbReference>
<dbReference type="InterPro" id="IPR046335">
    <property type="entry name" value="LacI/GalR-like_sensor"/>
</dbReference>
<evidence type="ECO:0000313" key="11">
    <source>
        <dbReference type="Proteomes" id="UP000244004"/>
    </source>
</evidence>
<evidence type="ECO:0000256" key="2">
    <source>
        <dbReference type="ARBA" id="ARBA00023125"/>
    </source>
</evidence>
<dbReference type="RefSeq" id="WP_003861441.1">
    <property type="nucleotide sequence ID" value="NZ_AP025764.1"/>
</dbReference>
<dbReference type="CDD" id="cd01392">
    <property type="entry name" value="HTH_LacI"/>
    <property type="match status" value="1"/>
</dbReference>
<name>A0A0F1Z367_9ENTR</name>
<reference evidence="8 12" key="4">
    <citation type="submission" date="2019-08" db="EMBL/GenBank/DDBJ databases">
        <title>Whole genome sequence analysis of bacterial isolates in patients.</title>
        <authorList>
            <person name="Jeong K.C."/>
        </authorList>
    </citation>
    <scope>NUCLEOTIDE SEQUENCE [LARGE SCALE GENOMIC DNA]</scope>
    <source>
        <strain evidence="8 12">KCJ3K342</strain>
    </source>
</reference>
<keyword evidence="1" id="KW-0805">Transcription regulation</keyword>
<dbReference type="Gene3D" id="1.10.260.40">
    <property type="entry name" value="lambda repressor-like DNA-binding domains"/>
    <property type="match status" value="1"/>
</dbReference>
<evidence type="ECO:0000313" key="7">
    <source>
        <dbReference type="EMBL" id="SAD87126.1"/>
    </source>
</evidence>
<sequence>MSLTRKRRSTGKVTLADVAQLAGVGTMTVSRALRTPEQVSDKLREKIEAAVQELGYMPNLAASALASASSWTIAMVVPNLSEAGCSEMFAGLQQVLQPAGYQIMLAESQHRLEQEEKLLETLLASNIAAAILLSVEHSDTVRHWLKNASIPVMEMGAMRADPIDMNIGIDNVAAMYELTEMVIQRGYQNIGLLCANQEQWIFQQHLQGWYKAMLRHHLAPNRVINAAMPPNFSTGAAQLPEFLLAWPELDALVCVSDELACGALYECQRRRIKVPDDLAVVGFGDSDVSRVCQPPLTTMAVPHRKIGIEAGKALLERLNDGDWRDHKPIASSLCLRESC</sequence>
<evidence type="ECO:0000313" key="10">
    <source>
        <dbReference type="Proteomes" id="UP000231328"/>
    </source>
</evidence>
<dbReference type="GO" id="GO:0000976">
    <property type="term" value="F:transcription cis-regulatory region binding"/>
    <property type="evidence" value="ECO:0007669"/>
    <property type="project" value="TreeGrafter"/>
</dbReference>
<dbReference type="Proteomes" id="UP000077295">
    <property type="component" value="Unassembled WGS sequence"/>
</dbReference>
<proteinExistence type="predicted"/>
<dbReference type="Pfam" id="PF13377">
    <property type="entry name" value="Peripla_BP_3"/>
    <property type="match status" value="1"/>
</dbReference>
<dbReference type="Proteomes" id="UP000322612">
    <property type="component" value="Unassembled WGS sequence"/>
</dbReference>
<dbReference type="PANTHER" id="PTHR30146:SF33">
    <property type="entry name" value="TRANSCRIPTIONAL REGULATOR"/>
    <property type="match status" value="1"/>
</dbReference>
<feature type="domain" description="HTH lacI-type" evidence="4">
    <location>
        <begin position="13"/>
        <end position="67"/>
    </location>
</feature>
<dbReference type="SMART" id="SM00354">
    <property type="entry name" value="HTH_LACI"/>
    <property type="match status" value="1"/>
</dbReference>
<reference evidence="6 11" key="3">
    <citation type="submission" date="2018-01" db="EMBL/GenBank/DDBJ databases">
        <title>Geographic spread and resistance mechanisms of dominant carbapenem-resistant Enterobacter cloacae complex clones ST171 and ST78.</title>
        <authorList>
            <person name="Gomez-Simmonds A."/>
            <person name="Annavajhala M.K."/>
            <person name="Wang Z."/>
            <person name="Macesic N."/>
            <person name="Hu Y."/>
            <person name="Giddins M.J."/>
            <person name="O'Malley A."/>
            <person name="Toussaint N.C."/>
            <person name="Whittier S."/>
            <person name="Torres V.J."/>
            <person name="Uhlemann A.-C."/>
        </authorList>
    </citation>
    <scope>NUCLEOTIDE SEQUENCE [LARGE SCALE GENOMIC DNA]</scope>
    <source>
        <strain evidence="6 11">78</strain>
    </source>
</reference>
<dbReference type="Gene3D" id="3.40.50.2300">
    <property type="match status" value="2"/>
</dbReference>
<organism evidence="6 11">
    <name type="scientific">Enterobacter hormaechei</name>
    <dbReference type="NCBI Taxonomy" id="158836"/>
    <lineage>
        <taxon>Bacteria</taxon>
        <taxon>Pseudomonadati</taxon>
        <taxon>Pseudomonadota</taxon>
        <taxon>Gammaproteobacteria</taxon>
        <taxon>Enterobacterales</taxon>
        <taxon>Enterobacteriaceae</taxon>
        <taxon>Enterobacter</taxon>
        <taxon>Enterobacter cloacae complex</taxon>
    </lineage>
</organism>
<dbReference type="InterPro" id="IPR000843">
    <property type="entry name" value="HTH_LacI"/>
</dbReference>
<dbReference type="GeneID" id="99706738"/>
<dbReference type="SUPFAM" id="SSF53822">
    <property type="entry name" value="Periplasmic binding protein-like I"/>
    <property type="match status" value="1"/>
</dbReference>
<evidence type="ECO:0000256" key="1">
    <source>
        <dbReference type="ARBA" id="ARBA00023015"/>
    </source>
</evidence>
<dbReference type="Proteomes" id="UP000244004">
    <property type="component" value="Unassembled WGS sequence"/>
</dbReference>
<dbReference type="PANTHER" id="PTHR30146">
    <property type="entry name" value="LACI-RELATED TRANSCRIPTIONAL REPRESSOR"/>
    <property type="match status" value="1"/>
</dbReference>
<dbReference type="Pfam" id="PF00356">
    <property type="entry name" value="LacI"/>
    <property type="match status" value="1"/>
</dbReference>
<comment type="caution">
    <text evidence="6">The sequence shown here is derived from an EMBL/GenBank/DDBJ whole genome shotgun (WGS) entry which is preliminary data.</text>
</comment>
<keyword evidence="2 6" id="KW-0238">DNA-binding</keyword>
<dbReference type="InterPro" id="IPR010982">
    <property type="entry name" value="Lambda_DNA-bd_dom_sf"/>
</dbReference>
<evidence type="ECO:0000313" key="9">
    <source>
        <dbReference type="Proteomes" id="UP000077295"/>
    </source>
</evidence>
<dbReference type="InterPro" id="IPR028082">
    <property type="entry name" value="Peripla_BP_I"/>
</dbReference>
<dbReference type="EMBL" id="VTDZ01000010">
    <property type="protein sequence ID" value="TYS18357.1"/>
    <property type="molecule type" value="Genomic_DNA"/>
</dbReference>
<dbReference type="SUPFAM" id="SSF47413">
    <property type="entry name" value="lambda repressor-like DNA-binding domains"/>
    <property type="match status" value="1"/>
</dbReference>
<evidence type="ECO:0000313" key="6">
    <source>
        <dbReference type="EMBL" id="PTX89306.1"/>
    </source>
</evidence>
<dbReference type="PROSITE" id="PS00356">
    <property type="entry name" value="HTH_LACI_1"/>
    <property type="match status" value="1"/>
</dbReference>
<protein>
    <submittedName>
        <fullName evidence="6">LacI family DNA-binding transcriptional regulator</fullName>
    </submittedName>
    <submittedName>
        <fullName evidence="5">LacI family transcriptional regulator</fullName>
    </submittedName>
</protein>
<dbReference type="AlphaFoldDB" id="A0A0F1Z367"/>
<dbReference type="Proteomes" id="UP000231328">
    <property type="component" value="Unassembled WGS sequence"/>
</dbReference>
<evidence type="ECO:0000313" key="8">
    <source>
        <dbReference type="EMBL" id="TYS18357.1"/>
    </source>
</evidence>